<gene>
    <name evidence="3" type="ORF">EXIGLDRAFT_835631</name>
</gene>
<dbReference type="SMART" id="SM00220">
    <property type="entry name" value="S_TKc"/>
    <property type="match status" value="1"/>
</dbReference>
<dbReference type="SUPFAM" id="SSF56112">
    <property type="entry name" value="Protein kinase-like (PK-like)"/>
    <property type="match status" value="1"/>
</dbReference>
<proteinExistence type="predicted"/>
<dbReference type="InterPro" id="IPR011009">
    <property type="entry name" value="Kinase-like_dom_sf"/>
</dbReference>
<dbReference type="GO" id="GO:0004672">
    <property type="term" value="F:protein kinase activity"/>
    <property type="evidence" value="ECO:0007669"/>
    <property type="project" value="InterPro"/>
</dbReference>
<dbReference type="InterPro" id="IPR046959">
    <property type="entry name" value="PRK1-6/SRF4-like"/>
</dbReference>
<dbReference type="GO" id="GO:0005524">
    <property type="term" value="F:ATP binding"/>
    <property type="evidence" value="ECO:0007669"/>
    <property type="project" value="InterPro"/>
</dbReference>
<dbReference type="InterPro" id="IPR001245">
    <property type="entry name" value="Ser-Thr/Tyr_kinase_cat_dom"/>
</dbReference>
<keyword evidence="3" id="KW-0418">Kinase</keyword>
<sequence length="540" mass="58185">MVAAGSNISLTGVNNHANMDVLVLDTMPGIMAKLAAVHGTGMLVALKSRVIDNVVSHERVSEEIVQWSRVAAHAHPSILPLWGIHYGEAEVTMAHPWMYNGTISQYLTKNPDADRRKLVSQVADALAFLHDTCHLMHGHVDCANVLISDMGDALLSNFRDCAPANEASLYDSQRLVEEAALSGGLAPKTSALDVYAYGWFLYHVYTDISPQQIARDRGLVGQIVRGMIPTRPTLDSVAIDRGLDDLIWNICVACWRLNPVVRPRMSVIAWNFTMIPRGAHSLSFGLGEYWSESAIERQTAILTRAATCCTSVHCPTSVYQRASGPWNQAEHTVDDTGGAVPAASLSVAGSRTATSPESSTGNHGKEKEPDSSVKQIQSPAKEDKLSGTGVAPICKEEEIDNKDWNIVLPQADSGNGGNWGQTPKHPIKAKTETGDHVLEEGVLNAEAMEVDHATRVSAPSETGGSWVFVEGPVRRSQSVVTADGTSTHGSPYPSGESIQMHESSHGAVLSPEEHMRTLHSERMDGDSAEGHANKMESTGD</sequence>
<feature type="compositionally biased region" description="Basic and acidic residues" evidence="1">
    <location>
        <begin position="511"/>
        <end position="534"/>
    </location>
</feature>
<keyword evidence="4" id="KW-1185">Reference proteome</keyword>
<feature type="region of interest" description="Disordered" evidence="1">
    <location>
        <begin position="477"/>
        <end position="540"/>
    </location>
</feature>
<name>A0A165ILC7_EXIGL</name>
<feature type="region of interest" description="Disordered" evidence="1">
    <location>
        <begin position="407"/>
        <end position="433"/>
    </location>
</feature>
<dbReference type="Gene3D" id="1.10.510.10">
    <property type="entry name" value="Transferase(Phosphotransferase) domain 1"/>
    <property type="match status" value="1"/>
</dbReference>
<dbReference type="STRING" id="1314781.A0A165ILC7"/>
<dbReference type="AlphaFoldDB" id="A0A165ILC7"/>
<accession>A0A165ILC7</accession>
<evidence type="ECO:0000259" key="2">
    <source>
        <dbReference type="PROSITE" id="PS50011"/>
    </source>
</evidence>
<feature type="domain" description="Protein kinase" evidence="2">
    <location>
        <begin position="1"/>
        <end position="274"/>
    </location>
</feature>
<dbReference type="Proteomes" id="UP000077266">
    <property type="component" value="Unassembled WGS sequence"/>
</dbReference>
<evidence type="ECO:0000256" key="1">
    <source>
        <dbReference type="SAM" id="MobiDB-lite"/>
    </source>
</evidence>
<dbReference type="InParanoid" id="A0A165ILC7"/>
<dbReference type="PANTHER" id="PTHR48007:SF4">
    <property type="entry name" value="LEUCINE-RICH REPEAT RECEPTOR-LIKE PROTEIN KINASE PXC1"/>
    <property type="match status" value="1"/>
</dbReference>
<protein>
    <submittedName>
        <fullName evidence="3">Kinase-like protein</fullName>
    </submittedName>
</protein>
<evidence type="ECO:0000313" key="3">
    <source>
        <dbReference type="EMBL" id="KZV93562.1"/>
    </source>
</evidence>
<dbReference type="InterPro" id="IPR000719">
    <property type="entry name" value="Prot_kinase_dom"/>
</dbReference>
<dbReference type="PROSITE" id="PS50011">
    <property type="entry name" value="PROTEIN_KINASE_DOM"/>
    <property type="match status" value="1"/>
</dbReference>
<dbReference type="OrthoDB" id="4062651at2759"/>
<feature type="region of interest" description="Disordered" evidence="1">
    <location>
        <begin position="329"/>
        <end position="389"/>
    </location>
</feature>
<reference evidence="3 4" key="1">
    <citation type="journal article" date="2016" name="Mol. Biol. Evol.">
        <title>Comparative Genomics of Early-Diverging Mushroom-Forming Fungi Provides Insights into the Origins of Lignocellulose Decay Capabilities.</title>
        <authorList>
            <person name="Nagy L.G."/>
            <person name="Riley R."/>
            <person name="Tritt A."/>
            <person name="Adam C."/>
            <person name="Daum C."/>
            <person name="Floudas D."/>
            <person name="Sun H."/>
            <person name="Yadav J.S."/>
            <person name="Pangilinan J."/>
            <person name="Larsson K.H."/>
            <person name="Matsuura K."/>
            <person name="Barry K."/>
            <person name="Labutti K."/>
            <person name="Kuo R."/>
            <person name="Ohm R.A."/>
            <person name="Bhattacharya S.S."/>
            <person name="Shirouzu T."/>
            <person name="Yoshinaga Y."/>
            <person name="Martin F.M."/>
            <person name="Grigoriev I.V."/>
            <person name="Hibbett D.S."/>
        </authorList>
    </citation>
    <scope>NUCLEOTIDE SEQUENCE [LARGE SCALE GENOMIC DNA]</scope>
    <source>
        <strain evidence="3 4">HHB12029</strain>
    </source>
</reference>
<feature type="compositionally biased region" description="Polar residues" evidence="1">
    <location>
        <begin position="347"/>
        <end position="362"/>
    </location>
</feature>
<organism evidence="3 4">
    <name type="scientific">Exidia glandulosa HHB12029</name>
    <dbReference type="NCBI Taxonomy" id="1314781"/>
    <lineage>
        <taxon>Eukaryota</taxon>
        <taxon>Fungi</taxon>
        <taxon>Dikarya</taxon>
        <taxon>Basidiomycota</taxon>
        <taxon>Agaricomycotina</taxon>
        <taxon>Agaricomycetes</taxon>
        <taxon>Auriculariales</taxon>
        <taxon>Exidiaceae</taxon>
        <taxon>Exidia</taxon>
    </lineage>
</organism>
<keyword evidence="3" id="KW-0808">Transferase</keyword>
<dbReference type="EMBL" id="KV425988">
    <property type="protein sequence ID" value="KZV93562.1"/>
    <property type="molecule type" value="Genomic_DNA"/>
</dbReference>
<feature type="compositionally biased region" description="Polar residues" evidence="1">
    <location>
        <begin position="477"/>
        <end position="489"/>
    </location>
</feature>
<evidence type="ECO:0000313" key="4">
    <source>
        <dbReference type="Proteomes" id="UP000077266"/>
    </source>
</evidence>
<dbReference type="PANTHER" id="PTHR48007">
    <property type="entry name" value="LEUCINE-RICH REPEAT RECEPTOR-LIKE PROTEIN KINASE PXC1"/>
    <property type="match status" value="1"/>
</dbReference>
<dbReference type="Pfam" id="PF07714">
    <property type="entry name" value="PK_Tyr_Ser-Thr"/>
    <property type="match status" value="1"/>
</dbReference>